<feature type="compositionally biased region" description="Pro residues" evidence="1">
    <location>
        <begin position="120"/>
        <end position="133"/>
    </location>
</feature>
<sequence length="185" mass="18116">MRGIRGLSAVVPVAAAAAAFSGALFVTDASAEVCSATVSACADATAPSYGNEPSPAPSGHSHEGGTSTGYGPDTEQGYGEGYGPGYGEETWAVGPPEVHNAPTPSTRVYVPPVVKVTPSPSGPASPPRPPAGPTPQGRSVTPLRPELAATGSTDPLLGVGVAAAAAALAGAGLVKVARRSARGRH</sequence>
<accession>A0A939F9X8</accession>
<feature type="transmembrane region" description="Helical" evidence="2">
    <location>
        <begin position="156"/>
        <end position="177"/>
    </location>
</feature>
<evidence type="ECO:0000256" key="2">
    <source>
        <dbReference type="SAM" id="Phobius"/>
    </source>
</evidence>
<evidence type="ECO:0000313" key="4">
    <source>
        <dbReference type="EMBL" id="MBO0514436.1"/>
    </source>
</evidence>
<keyword evidence="2" id="KW-1133">Transmembrane helix</keyword>
<organism evidence="4 5">
    <name type="scientific">Streptomyces beijiangensis</name>
    <dbReference type="NCBI Taxonomy" id="163361"/>
    <lineage>
        <taxon>Bacteria</taxon>
        <taxon>Bacillati</taxon>
        <taxon>Actinomycetota</taxon>
        <taxon>Actinomycetes</taxon>
        <taxon>Kitasatosporales</taxon>
        <taxon>Streptomycetaceae</taxon>
        <taxon>Streptomyces</taxon>
    </lineage>
</organism>
<dbReference type="RefSeq" id="WP_206963835.1">
    <property type="nucleotide sequence ID" value="NZ_BAAAJJ010000001.1"/>
</dbReference>
<evidence type="ECO:0000256" key="1">
    <source>
        <dbReference type="SAM" id="MobiDB-lite"/>
    </source>
</evidence>
<comment type="caution">
    <text evidence="4">The sequence shown here is derived from an EMBL/GenBank/DDBJ whole genome shotgun (WGS) entry which is preliminary data.</text>
</comment>
<feature type="compositionally biased region" description="Low complexity" evidence="1">
    <location>
        <begin position="108"/>
        <end position="119"/>
    </location>
</feature>
<keyword evidence="2" id="KW-0812">Transmembrane</keyword>
<protein>
    <recommendedName>
        <fullName evidence="6">Gram-positive cocci surface proteins LPxTG domain-containing protein</fullName>
    </recommendedName>
</protein>
<evidence type="ECO:0000313" key="5">
    <source>
        <dbReference type="Proteomes" id="UP000664167"/>
    </source>
</evidence>
<feature type="signal peptide" evidence="3">
    <location>
        <begin position="1"/>
        <end position="31"/>
    </location>
</feature>
<dbReference type="AlphaFoldDB" id="A0A939F9X8"/>
<evidence type="ECO:0008006" key="6">
    <source>
        <dbReference type="Google" id="ProtNLM"/>
    </source>
</evidence>
<keyword evidence="5" id="KW-1185">Reference proteome</keyword>
<reference evidence="4" key="1">
    <citation type="submission" date="2021-03" db="EMBL/GenBank/DDBJ databases">
        <title>Streptomyces poriferae sp. nov., a novel marine sponge-derived Actinobacteria species with anti-MRSA activity.</title>
        <authorList>
            <person name="Sandoval-Powers M."/>
            <person name="Kralova S."/>
            <person name="Nguyen G.-S."/>
            <person name="Fawwal D."/>
            <person name="Degnes K."/>
            <person name="Klinkenberg G."/>
            <person name="Sletta H."/>
            <person name="Wentzel A."/>
            <person name="Liles M.R."/>
        </authorList>
    </citation>
    <scope>NUCLEOTIDE SEQUENCE</scope>
    <source>
        <strain evidence="4">DSM 41794</strain>
    </source>
</reference>
<name>A0A939F9X8_9ACTN</name>
<feature type="region of interest" description="Disordered" evidence="1">
    <location>
        <begin position="45"/>
        <end position="155"/>
    </location>
</feature>
<proteinExistence type="predicted"/>
<dbReference type="Proteomes" id="UP000664167">
    <property type="component" value="Unassembled WGS sequence"/>
</dbReference>
<feature type="chain" id="PRO_5036954058" description="Gram-positive cocci surface proteins LPxTG domain-containing protein" evidence="3">
    <location>
        <begin position="32"/>
        <end position="185"/>
    </location>
</feature>
<keyword evidence="2" id="KW-0472">Membrane</keyword>
<keyword evidence="3" id="KW-0732">Signal</keyword>
<gene>
    <name evidence="4" type="ORF">J0695_21950</name>
</gene>
<evidence type="ECO:0000256" key="3">
    <source>
        <dbReference type="SAM" id="SignalP"/>
    </source>
</evidence>
<dbReference type="EMBL" id="JAFLRJ010000207">
    <property type="protein sequence ID" value="MBO0514436.1"/>
    <property type="molecule type" value="Genomic_DNA"/>
</dbReference>